<evidence type="ECO:0000313" key="3">
    <source>
        <dbReference type="RefSeq" id="XP_070852692.1"/>
    </source>
</evidence>
<feature type="compositionally biased region" description="Basic and acidic residues" evidence="1">
    <location>
        <begin position="24"/>
        <end position="35"/>
    </location>
</feature>
<sequence length="344" mass="37638">MDKFIISEDEDTFSDDDAFGETSSESKESEIDHSESLQAQALLAKTGGSTKPDVRPIKMGNSIKSEDEDPFSDDDAFGETSSESEESEMDQSESLQAQVMLAKNGGSTEPDVRPIKMGNSIKSEDEDPYSDDDAFGETSSESRESEMYYSGSLQSQAMLAKNGDSTEPDVQPIKMDSSFSEDDAFGETSSESEKSEIDQSGSLQIEAMLAKAGGSTKPDVRPIKKGNYIKSEDEDPYSDDDDFGETSPESEEYEVDHSGLLQIQALLAKNGDSTEPDVRPIKMKKSIKSEDEDPFSDDDAFDETSSESEESEMDQSGSLQQQAMPAKNCGSTKPYVRPKKGKFY</sequence>
<feature type="compositionally biased region" description="Acidic residues" evidence="1">
    <location>
        <begin position="232"/>
        <end position="254"/>
    </location>
</feature>
<feature type="compositionally biased region" description="Acidic residues" evidence="1">
    <location>
        <begin position="290"/>
        <end position="313"/>
    </location>
</feature>
<proteinExistence type="predicted"/>
<keyword evidence="2" id="KW-1185">Reference proteome</keyword>
<reference evidence="3" key="1">
    <citation type="submission" date="2025-08" db="UniProtKB">
        <authorList>
            <consortium name="RefSeq"/>
        </authorList>
    </citation>
    <scope>IDENTIFICATION</scope>
</reference>
<evidence type="ECO:0000256" key="1">
    <source>
        <dbReference type="SAM" id="MobiDB-lite"/>
    </source>
</evidence>
<feature type="compositionally biased region" description="Acidic residues" evidence="1">
    <location>
        <begin position="66"/>
        <end position="91"/>
    </location>
</feature>
<evidence type="ECO:0000313" key="2">
    <source>
        <dbReference type="Proteomes" id="UP001652628"/>
    </source>
</evidence>
<dbReference type="RefSeq" id="XP_070852692.1">
    <property type="nucleotide sequence ID" value="XM_070996591.1"/>
</dbReference>
<dbReference type="GeneID" id="139353165"/>
<gene>
    <name evidence="3" type="primary">LOC139353165</name>
</gene>
<organism evidence="2 3">
    <name type="scientific">Drosophila suzukii</name>
    <name type="common">Spotted-wing drosophila fruit fly</name>
    <dbReference type="NCBI Taxonomy" id="28584"/>
    <lineage>
        <taxon>Eukaryota</taxon>
        <taxon>Metazoa</taxon>
        <taxon>Ecdysozoa</taxon>
        <taxon>Arthropoda</taxon>
        <taxon>Hexapoda</taxon>
        <taxon>Insecta</taxon>
        <taxon>Pterygota</taxon>
        <taxon>Neoptera</taxon>
        <taxon>Endopterygota</taxon>
        <taxon>Diptera</taxon>
        <taxon>Brachycera</taxon>
        <taxon>Muscomorpha</taxon>
        <taxon>Ephydroidea</taxon>
        <taxon>Drosophilidae</taxon>
        <taxon>Drosophila</taxon>
        <taxon>Sophophora</taxon>
    </lineage>
</organism>
<feature type="region of interest" description="Disordered" evidence="1">
    <location>
        <begin position="1"/>
        <end position="344"/>
    </location>
</feature>
<accession>A0ABM4TRW5</accession>
<dbReference type="Proteomes" id="UP001652628">
    <property type="component" value="Chromosome 3"/>
</dbReference>
<protein>
    <submittedName>
        <fullName evidence="3">Uncharacterized protein</fullName>
    </submittedName>
</protein>
<feature type="compositionally biased region" description="Acidic residues" evidence="1">
    <location>
        <begin position="124"/>
        <end position="135"/>
    </location>
</feature>
<name>A0ABM4TRW5_DROSZ</name>
<feature type="compositionally biased region" description="Acidic residues" evidence="1">
    <location>
        <begin position="7"/>
        <end position="19"/>
    </location>
</feature>